<dbReference type="Gene3D" id="3.30.465.10">
    <property type="match status" value="2"/>
</dbReference>
<dbReference type="InterPro" id="IPR050432">
    <property type="entry name" value="FAD-linked_Oxidoreductases_BP"/>
</dbReference>
<keyword evidence="3" id="KW-0732">Signal</keyword>
<dbReference type="Pfam" id="PF08031">
    <property type="entry name" value="BBE"/>
    <property type="match status" value="1"/>
</dbReference>
<keyword evidence="6" id="KW-1185">Reference proteome</keyword>
<keyword evidence="2" id="KW-0560">Oxidoreductase</keyword>
<dbReference type="PANTHER" id="PTHR13878">
    <property type="entry name" value="GULONOLACTONE OXIDASE"/>
    <property type="match status" value="1"/>
</dbReference>
<evidence type="ECO:0000256" key="3">
    <source>
        <dbReference type="SAM" id="SignalP"/>
    </source>
</evidence>
<dbReference type="PROSITE" id="PS51387">
    <property type="entry name" value="FAD_PCMH"/>
    <property type="match status" value="1"/>
</dbReference>
<comment type="caution">
    <text evidence="5">The sequence shown here is derived from an EMBL/GenBank/DDBJ whole genome shotgun (WGS) entry which is preliminary data.</text>
</comment>
<evidence type="ECO:0000313" key="5">
    <source>
        <dbReference type="EMBL" id="KAK7470125.1"/>
    </source>
</evidence>
<dbReference type="InterPro" id="IPR012951">
    <property type="entry name" value="BBE"/>
</dbReference>
<dbReference type="Proteomes" id="UP001498398">
    <property type="component" value="Unassembled WGS sequence"/>
</dbReference>
<organism evidence="5 6">
    <name type="scientific">Marasmiellus scandens</name>
    <dbReference type="NCBI Taxonomy" id="2682957"/>
    <lineage>
        <taxon>Eukaryota</taxon>
        <taxon>Fungi</taxon>
        <taxon>Dikarya</taxon>
        <taxon>Basidiomycota</taxon>
        <taxon>Agaricomycotina</taxon>
        <taxon>Agaricomycetes</taxon>
        <taxon>Agaricomycetidae</taxon>
        <taxon>Agaricales</taxon>
        <taxon>Marasmiineae</taxon>
        <taxon>Omphalotaceae</taxon>
        <taxon>Marasmiellus</taxon>
    </lineage>
</organism>
<dbReference type="PANTHER" id="PTHR13878:SF91">
    <property type="entry name" value="FAD BINDING DOMAIN PROTEIN (AFU_ORTHOLOGUE AFUA_6G12070)-RELATED"/>
    <property type="match status" value="1"/>
</dbReference>
<evidence type="ECO:0000313" key="6">
    <source>
        <dbReference type="Proteomes" id="UP001498398"/>
    </source>
</evidence>
<comment type="similarity">
    <text evidence="1">Belongs to the oxygen-dependent FAD-linked oxidoreductase family.</text>
</comment>
<sequence>MRILWWITSLLASGVLSQPRCRCLYGESCWPSDDEFSQLQSKLSQPLIRPVPPESACYPESNPSGNCTDVTLNAHDGRWRSDQAGSMQSPNFETFIFLNGTIEACYLNATLGFPCNQGNVPPIGVDARTVEDIQAAVVFAAEHDLRLVVKNTGHDFLGRSSARGAFMIWTHHLKNITYNASFVPEGAPESETYNVLTLQSGVQWFEAYDAAQANGRMIVGGLSAGASVGAAGGWISGGGHSAFAPQYGLGVDNAVQFTMVVASGEYLTANSHVNADLFWAVRGGGGGTYGVLTSVTYRTHEITPFIGVFASCNFSSPASAKSVVSEFFRIWPSLSDLEWGGYTTLSNATFGFFMVAPNASWADVNATIDPFFDVLHNTSADTVALTVPFDGFFSWYQALFASGAQVGFNTEISSRLLPRETFDNHESMAEALLSFPGGILLNHVAGGKVSEFDPDSAGLNPAWRKAILHVTVSGGWSDGATVDEIRVVQEQLKEELAVLENLAPGGGAYFNEASLYEPDPQHTFFGDHYERLEEIKDKYDPSELFIVVEGVGSERWDSSLNCLLY</sequence>
<proteinExistence type="inferred from homology"/>
<feature type="domain" description="FAD-binding PCMH-type" evidence="4">
    <location>
        <begin position="117"/>
        <end position="302"/>
    </location>
</feature>
<feature type="chain" id="PRO_5045595376" description="FAD-binding PCMH-type domain-containing protein" evidence="3">
    <location>
        <begin position="18"/>
        <end position="565"/>
    </location>
</feature>
<gene>
    <name evidence="5" type="ORF">VKT23_001566</name>
</gene>
<reference evidence="5 6" key="1">
    <citation type="submission" date="2024-01" db="EMBL/GenBank/DDBJ databases">
        <title>A draft genome for the cacao thread blight pathogen Marasmiellus scandens.</title>
        <authorList>
            <person name="Baruah I.K."/>
            <person name="Leung J."/>
            <person name="Bukari Y."/>
            <person name="Amoako-Attah I."/>
            <person name="Meinhardt L.W."/>
            <person name="Bailey B.A."/>
            <person name="Cohen S.P."/>
        </authorList>
    </citation>
    <scope>NUCLEOTIDE SEQUENCE [LARGE SCALE GENOMIC DNA]</scope>
    <source>
        <strain evidence="5 6">GH-19</strain>
    </source>
</reference>
<evidence type="ECO:0000259" key="4">
    <source>
        <dbReference type="PROSITE" id="PS51387"/>
    </source>
</evidence>
<name>A0ABR1K1W6_9AGAR</name>
<protein>
    <recommendedName>
        <fullName evidence="4">FAD-binding PCMH-type domain-containing protein</fullName>
    </recommendedName>
</protein>
<dbReference type="Pfam" id="PF01565">
    <property type="entry name" value="FAD_binding_4"/>
    <property type="match status" value="1"/>
</dbReference>
<evidence type="ECO:0000256" key="2">
    <source>
        <dbReference type="ARBA" id="ARBA00023002"/>
    </source>
</evidence>
<accession>A0ABR1K1W6</accession>
<dbReference type="SUPFAM" id="SSF56176">
    <property type="entry name" value="FAD-binding/transporter-associated domain-like"/>
    <property type="match status" value="1"/>
</dbReference>
<dbReference type="InterPro" id="IPR016169">
    <property type="entry name" value="FAD-bd_PCMH_sub2"/>
</dbReference>
<evidence type="ECO:0000256" key="1">
    <source>
        <dbReference type="ARBA" id="ARBA00005466"/>
    </source>
</evidence>
<dbReference type="InterPro" id="IPR006094">
    <property type="entry name" value="Oxid_FAD_bind_N"/>
</dbReference>
<dbReference type="EMBL" id="JBANRG010000002">
    <property type="protein sequence ID" value="KAK7470125.1"/>
    <property type="molecule type" value="Genomic_DNA"/>
</dbReference>
<dbReference type="InterPro" id="IPR016166">
    <property type="entry name" value="FAD-bd_PCMH"/>
</dbReference>
<dbReference type="InterPro" id="IPR036318">
    <property type="entry name" value="FAD-bd_PCMH-like_sf"/>
</dbReference>
<feature type="signal peptide" evidence="3">
    <location>
        <begin position="1"/>
        <end position="17"/>
    </location>
</feature>